<dbReference type="KEGG" id="mmuc:C1S78_028200"/>
<dbReference type="Proteomes" id="UP000309231">
    <property type="component" value="Chromosome"/>
</dbReference>
<keyword evidence="1" id="KW-0472">Membrane</keyword>
<reference evidence="2 3" key="2">
    <citation type="journal article" date="2019" name="Sci. Rep.">
        <title>Insight into the biology of Mycobacterium mucogenicum and Mycobacterium neoaurum clade members.</title>
        <authorList>
            <person name="Behra P.R.K."/>
            <person name="Pettersson B.M.F."/>
            <person name="Ramesh M."/>
            <person name="Dasgupta S."/>
            <person name="Kirsebom L.A."/>
        </authorList>
    </citation>
    <scope>NUCLEOTIDE SEQUENCE [LARGE SCALE GENOMIC DNA]</scope>
    <source>
        <strain evidence="2 3">DSM 44124</strain>
    </source>
</reference>
<reference evidence="2 3" key="1">
    <citation type="journal article" date="2019" name="BMC Evol. Biol.">
        <title>Comparative genomics of Mycobacterium mucogenicum and Mycobacterium neoaurum clade members emphasizing tRNA and non-coding RNA.</title>
        <authorList>
            <person name="Behra P.R.K."/>
            <person name="Pettersson B.M.F."/>
            <person name="Das S."/>
            <person name="Dasgupta S."/>
            <person name="Kirsebom L.A."/>
        </authorList>
    </citation>
    <scope>NUCLEOTIDE SEQUENCE [LARGE SCALE GENOMIC DNA]</scope>
    <source>
        <strain evidence="2 3">DSM 44124</strain>
    </source>
</reference>
<keyword evidence="1" id="KW-1133">Transmembrane helix</keyword>
<keyword evidence="3" id="KW-1185">Reference proteome</keyword>
<gene>
    <name evidence="2" type="ORF">C1S78_028200</name>
</gene>
<dbReference type="EMBL" id="CP062008">
    <property type="protein sequence ID" value="QPG69212.1"/>
    <property type="molecule type" value="Genomic_DNA"/>
</dbReference>
<accession>A0A8E4R7Y9</accession>
<evidence type="ECO:0000313" key="2">
    <source>
        <dbReference type="EMBL" id="QPG69212.1"/>
    </source>
</evidence>
<proteinExistence type="predicted"/>
<dbReference type="RefSeq" id="WP_020099574.1">
    <property type="nucleotide sequence ID" value="NZ_ANBS01000002.1"/>
</dbReference>
<name>A0A8E4R7Y9_MYCMU</name>
<dbReference type="GeneID" id="76728847"/>
<evidence type="ECO:0000313" key="3">
    <source>
        <dbReference type="Proteomes" id="UP000309231"/>
    </source>
</evidence>
<organism evidence="2 3">
    <name type="scientific">Mycolicibacterium mucogenicum DSM 44124</name>
    <dbReference type="NCBI Taxonomy" id="1226753"/>
    <lineage>
        <taxon>Bacteria</taxon>
        <taxon>Bacillati</taxon>
        <taxon>Actinomycetota</taxon>
        <taxon>Actinomycetes</taxon>
        <taxon>Mycobacteriales</taxon>
        <taxon>Mycobacteriaceae</taxon>
        <taxon>Mycolicibacterium</taxon>
    </lineage>
</organism>
<protein>
    <submittedName>
        <fullName evidence="2">Uncharacterized protein</fullName>
    </submittedName>
</protein>
<evidence type="ECO:0000256" key="1">
    <source>
        <dbReference type="SAM" id="Phobius"/>
    </source>
</evidence>
<dbReference type="AlphaFoldDB" id="A0A8E4R7Y9"/>
<sequence>MAAHPLRPGSGASPEWHSAFPSRTHSQLVACVRAGIIALFLLVVLVLIVLV</sequence>
<feature type="transmembrane region" description="Helical" evidence="1">
    <location>
        <begin position="27"/>
        <end position="50"/>
    </location>
</feature>
<keyword evidence="1" id="KW-0812">Transmembrane</keyword>